<feature type="region of interest" description="Disordered" evidence="6">
    <location>
        <begin position="126"/>
        <end position="145"/>
    </location>
</feature>
<evidence type="ECO:0000256" key="3">
    <source>
        <dbReference type="ARBA" id="ARBA00022679"/>
    </source>
</evidence>
<dbReference type="STRING" id="996166.SAMN05192554_11941"/>
<dbReference type="NCBIfam" id="TIGR00229">
    <property type="entry name" value="sensory_box"/>
    <property type="match status" value="1"/>
</dbReference>
<evidence type="ECO:0000313" key="8">
    <source>
        <dbReference type="EMBL" id="SDN18744.1"/>
    </source>
</evidence>
<keyword evidence="4" id="KW-0418">Kinase</keyword>
<evidence type="ECO:0000259" key="7">
    <source>
        <dbReference type="PROSITE" id="PS50109"/>
    </source>
</evidence>
<dbReference type="PANTHER" id="PTHR43711">
    <property type="entry name" value="TWO-COMPONENT HISTIDINE KINASE"/>
    <property type="match status" value="1"/>
</dbReference>
<dbReference type="InterPro" id="IPR003594">
    <property type="entry name" value="HATPase_dom"/>
</dbReference>
<dbReference type="PANTHER" id="PTHR43711:SF1">
    <property type="entry name" value="HISTIDINE KINASE 1"/>
    <property type="match status" value="1"/>
</dbReference>
<dbReference type="InterPro" id="IPR036890">
    <property type="entry name" value="HATPase_C_sf"/>
</dbReference>
<dbReference type="InterPro" id="IPR050736">
    <property type="entry name" value="Sensor_HK_Regulatory"/>
</dbReference>
<dbReference type="InterPro" id="IPR029016">
    <property type="entry name" value="GAF-like_dom_sf"/>
</dbReference>
<protein>
    <recommendedName>
        <fullName evidence="2">histidine kinase</fullName>
        <ecNumber evidence="2">2.7.13.3</ecNumber>
    </recommendedName>
</protein>
<dbReference type="Gene3D" id="3.30.565.10">
    <property type="entry name" value="Histidine kinase-like ATPase, C-terminal domain"/>
    <property type="match status" value="1"/>
</dbReference>
<evidence type="ECO:0000256" key="6">
    <source>
        <dbReference type="SAM" id="MobiDB-lite"/>
    </source>
</evidence>
<accession>A0A1G9ZBQ7</accession>
<evidence type="ECO:0000313" key="9">
    <source>
        <dbReference type="Proteomes" id="UP000199370"/>
    </source>
</evidence>
<keyword evidence="5" id="KW-0902">Two-component regulatory system</keyword>
<dbReference type="CDD" id="cd00130">
    <property type="entry name" value="PAS"/>
    <property type="match status" value="1"/>
</dbReference>
<evidence type="ECO:0000256" key="2">
    <source>
        <dbReference type="ARBA" id="ARBA00012438"/>
    </source>
</evidence>
<dbReference type="CDD" id="cd00082">
    <property type="entry name" value="HisKA"/>
    <property type="match status" value="1"/>
</dbReference>
<dbReference type="RefSeq" id="WP_089735201.1">
    <property type="nucleotide sequence ID" value="NZ_FNIA01000019.1"/>
</dbReference>
<dbReference type="Gene3D" id="1.10.287.130">
    <property type="match status" value="1"/>
</dbReference>
<feature type="compositionally biased region" description="Low complexity" evidence="6">
    <location>
        <begin position="129"/>
        <end position="144"/>
    </location>
</feature>
<dbReference type="OrthoDB" id="8127at2157"/>
<gene>
    <name evidence="8" type="ORF">SAMN05192554_11941</name>
</gene>
<name>A0A1G9ZBQ7_9EURY</name>
<proteinExistence type="predicted"/>
<dbReference type="GO" id="GO:0000155">
    <property type="term" value="F:phosphorelay sensor kinase activity"/>
    <property type="evidence" value="ECO:0007669"/>
    <property type="project" value="InterPro"/>
</dbReference>
<dbReference type="EC" id="2.7.13.3" evidence="2"/>
<organism evidence="8 9">
    <name type="scientific">Haloarchaeobius iranensis</name>
    <dbReference type="NCBI Taxonomy" id="996166"/>
    <lineage>
        <taxon>Archaea</taxon>
        <taxon>Methanobacteriati</taxon>
        <taxon>Methanobacteriota</taxon>
        <taxon>Stenosarchaea group</taxon>
        <taxon>Halobacteria</taxon>
        <taxon>Halobacteriales</taxon>
        <taxon>Halorubellaceae</taxon>
        <taxon>Haloarchaeobius</taxon>
    </lineage>
</organism>
<dbReference type="InterPro" id="IPR005467">
    <property type="entry name" value="His_kinase_dom"/>
</dbReference>
<sequence length="617" mass="66611">MSDSQTPVLAIPPRETAGVVADILAGAGAPVVRVPNETRLDATAVLARLRQGEFRGLVCAQPRVHDIVQTVETVRIRYPELPVIVLVDGPESAATVLEAGATVAVRTDSEPDQWQRILRQMVDTELGGSTATSSESTEADTQSTIDDDVQRLHEVASALDERRTEWSVSELAVEGASELFQFDACVVAEARNDEFTPLAATAAAPTPGRSRLRLDEGIAGETYRTGEPVLTGDVAESAVAAGGCLPYRSVLSLPLGDIGVFQLLSERVGAYDQRDLDFGELLVAHVAHAYGRVRYERELTKERDRATELFQNVPDPAVRYVFEDGTPRIDAVNSAFVRHFGYEPSVAVGERTLDLLVPTDQRSEAVELYDAIMDGEHTDREVERRTTEGTAPFLLRSVPVSSEDGSRMGYIIYTDIGELVEREQALERQNEQLDTFASMVSHDLRNPLSSAMGYLELARESGDGSHLDIVEEEHDRMLSMIDDLLTLARHGDSIGSVEPLDLETAAQDAWETVDTEDARLGAGALPRVEGDPERVQQVFENLFRNAVEHGGGDVTVTVDTLADGSGFYVADDGPGVPASIADDIFEMGMTTAGGSGGTASDSPSSGRSRRDTAGPSR</sequence>
<dbReference type="CDD" id="cd00075">
    <property type="entry name" value="HATPase"/>
    <property type="match status" value="1"/>
</dbReference>
<dbReference type="SUPFAM" id="SSF55781">
    <property type="entry name" value="GAF domain-like"/>
    <property type="match status" value="1"/>
</dbReference>
<reference evidence="8 9" key="1">
    <citation type="submission" date="2016-10" db="EMBL/GenBank/DDBJ databases">
        <authorList>
            <person name="de Groot N.N."/>
        </authorList>
    </citation>
    <scope>NUCLEOTIDE SEQUENCE [LARGE SCALE GENOMIC DNA]</scope>
    <source>
        <strain evidence="9">EB21,IBRC-M 10013,KCTC 4048</strain>
    </source>
</reference>
<comment type="catalytic activity">
    <reaction evidence="1">
        <text>ATP + protein L-histidine = ADP + protein N-phospho-L-histidine.</text>
        <dbReference type="EC" id="2.7.13.3"/>
    </reaction>
</comment>
<dbReference type="Pfam" id="PF13185">
    <property type="entry name" value="GAF_2"/>
    <property type="match status" value="1"/>
</dbReference>
<evidence type="ECO:0000256" key="4">
    <source>
        <dbReference type="ARBA" id="ARBA00022777"/>
    </source>
</evidence>
<dbReference type="AlphaFoldDB" id="A0A1G9ZBQ7"/>
<dbReference type="Gene3D" id="3.30.450.40">
    <property type="match status" value="1"/>
</dbReference>
<feature type="compositionally biased region" description="Basic and acidic residues" evidence="6">
    <location>
        <begin position="608"/>
        <end position="617"/>
    </location>
</feature>
<dbReference type="Proteomes" id="UP000199370">
    <property type="component" value="Unassembled WGS sequence"/>
</dbReference>
<dbReference type="InterPro" id="IPR035965">
    <property type="entry name" value="PAS-like_dom_sf"/>
</dbReference>
<dbReference type="InterPro" id="IPR003661">
    <property type="entry name" value="HisK_dim/P_dom"/>
</dbReference>
<dbReference type="EMBL" id="FNIA01000019">
    <property type="protein sequence ID" value="SDN18744.1"/>
    <property type="molecule type" value="Genomic_DNA"/>
</dbReference>
<dbReference type="SUPFAM" id="SSF55874">
    <property type="entry name" value="ATPase domain of HSP90 chaperone/DNA topoisomerase II/histidine kinase"/>
    <property type="match status" value="1"/>
</dbReference>
<evidence type="ECO:0000256" key="5">
    <source>
        <dbReference type="ARBA" id="ARBA00023012"/>
    </source>
</evidence>
<dbReference type="InterPro" id="IPR013656">
    <property type="entry name" value="PAS_4"/>
</dbReference>
<dbReference type="Gene3D" id="3.30.450.20">
    <property type="entry name" value="PAS domain"/>
    <property type="match status" value="1"/>
</dbReference>
<dbReference type="SMART" id="SM00388">
    <property type="entry name" value="HisKA"/>
    <property type="match status" value="1"/>
</dbReference>
<dbReference type="Pfam" id="PF02518">
    <property type="entry name" value="HATPase_c"/>
    <property type="match status" value="1"/>
</dbReference>
<feature type="domain" description="Histidine kinase" evidence="7">
    <location>
        <begin position="439"/>
        <end position="596"/>
    </location>
</feature>
<dbReference type="SUPFAM" id="SSF55785">
    <property type="entry name" value="PYP-like sensor domain (PAS domain)"/>
    <property type="match status" value="1"/>
</dbReference>
<dbReference type="InterPro" id="IPR000014">
    <property type="entry name" value="PAS"/>
</dbReference>
<dbReference type="PROSITE" id="PS50109">
    <property type="entry name" value="HIS_KIN"/>
    <property type="match status" value="1"/>
</dbReference>
<dbReference type="InterPro" id="IPR003018">
    <property type="entry name" value="GAF"/>
</dbReference>
<keyword evidence="3" id="KW-0808">Transferase</keyword>
<dbReference type="Pfam" id="PF08448">
    <property type="entry name" value="PAS_4"/>
    <property type="match status" value="1"/>
</dbReference>
<dbReference type="Pfam" id="PF00512">
    <property type="entry name" value="HisKA"/>
    <property type="match status" value="1"/>
</dbReference>
<keyword evidence="9" id="KW-1185">Reference proteome</keyword>
<evidence type="ECO:0000256" key="1">
    <source>
        <dbReference type="ARBA" id="ARBA00000085"/>
    </source>
</evidence>
<dbReference type="InterPro" id="IPR036097">
    <property type="entry name" value="HisK_dim/P_sf"/>
</dbReference>
<dbReference type="SUPFAM" id="SSF47384">
    <property type="entry name" value="Homodimeric domain of signal transducing histidine kinase"/>
    <property type="match status" value="1"/>
</dbReference>
<feature type="region of interest" description="Disordered" evidence="6">
    <location>
        <begin position="589"/>
        <end position="617"/>
    </location>
</feature>